<feature type="compositionally biased region" description="Basic and acidic residues" evidence="3">
    <location>
        <begin position="127"/>
        <end position="146"/>
    </location>
</feature>
<feature type="compositionally biased region" description="Polar residues" evidence="3">
    <location>
        <begin position="1"/>
        <end position="14"/>
    </location>
</feature>
<feature type="region of interest" description="Disordered" evidence="3">
    <location>
        <begin position="1"/>
        <end position="54"/>
    </location>
</feature>
<proteinExistence type="predicted"/>
<feature type="compositionally biased region" description="Pro residues" evidence="3">
    <location>
        <begin position="150"/>
        <end position="162"/>
    </location>
</feature>
<evidence type="ECO:0000313" key="5">
    <source>
        <dbReference type="Proteomes" id="UP001162483"/>
    </source>
</evidence>
<organism evidence="4 5">
    <name type="scientific">Staurois parvus</name>
    <dbReference type="NCBI Taxonomy" id="386267"/>
    <lineage>
        <taxon>Eukaryota</taxon>
        <taxon>Metazoa</taxon>
        <taxon>Chordata</taxon>
        <taxon>Craniata</taxon>
        <taxon>Vertebrata</taxon>
        <taxon>Euteleostomi</taxon>
        <taxon>Amphibia</taxon>
        <taxon>Batrachia</taxon>
        <taxon>Anura</taxon>
        <taxon>Neobatrachia</taxon>
        <taxon>Ranoidea</taxon>
        <taxon>Ranidae</taxon>
        <taxon>Staurois</taxon>
    </lineage>
</organism>
<feature type="non-terminal residue" evidence="4">
    <location>
        <position position="1"/>
    </location>
</feature>
<evidence type="ECO:0000256" key="3">
    <source>
        <dbReference type="SAM" id="MobiDB-lite"/>
    </source>
</evidence>
<feature type="region of interest" description="Disordered" evidence="3">
    <location>
        <begin position="68"/>
        <end position="181"/>
    </location>
</feature>
<sequence length="181" mass="19887">TSAQEEGTIDSQPVPNIDHLLPNIGRTGLSPGEISDSATSDSAKSKGSWGSGKDQYSRELLVSSIFAAASRKRRKQKDKPHPSSSEDEVDSVFYKKDLSPVELRKPESRKGETKKEGNIPRKPKALTLKDTDASLYTEDKLRKDSTPSDEIPPCPPKPPKSPNPMQRLTVPSDDTKMFPSQ</sequence>
<dbReference type="PANTHER" id="PTHR23175">
    <property type="entry name" value="PDZ DOMAIN-CONTAINING PROTEIN"/>
    <property type="match status" value="1"/>
</dbReference>
<reference evidence="4" key="1">
    <citation type="submission" date="2023-05" db="EMBL/GenBank/DDBJ databases">
        <authorList>
            <person name="Stuckert A."/>
        </authorList>
    </citation>
    <scope>NUCLEOTIDE SEQUENCE</scope>
</reference>
<comment type="caution">
    <text evidence="4">The sequence shown here is derived from an EMBL/GenBank/DDBJ whole genome shotgun (WGS) entry which is preliminary data.</text>
</comment>
<protein>
    <submittedName>
        <fullName evidence="4">Uncharacterized protein</fullName>
    </submittedName>
</protein>
<accession>A0ABN9HFQ3</accession>
<evidence type="ECO:0000256" key="2">
    <source>
        <dbReference type="ARBA" id="ARBA00022490"/>
    </source>
</evidence>
<name>A0ABN9HFQ3_9NEOB</name>
<keyword evidence="2" id="KW-0963">Cytoplasm</keyword>
<gene>
    <name evidence="4" type="ORF">SPARVUS_LOCUS15691266</name>
</gene>
<dbReference type="EMBL" id="CATNWA010020465">
    <property type="protein sequence ID" value="CAI9618498.1"/>
    <property type="molecule type" value="Genomic_DNA"/>
</dbReference>
<feature type="compositionally biased region" description="Basic and acidic residues" evidence="3">
    <location>
        <begin position="93"/>
        <end position="119"/>
    </location>
</feature>
<feature type="non-terminal residue" evidence="4">
    <location>
        <position position="181"/>
    </location>
</feature>
<dbReference type="Proteomes" id="UP001162483">
    <property type="component" value="Unassembled WGS sequence"/>
</dbReference>
<feature type="compositionally biased region" description="Low complexity" evidence="3">
    <location>
        <begin position="35"/>
        <end position="53"/>
    </location>
</feature>
<dbReference type="PANTHER" id="PTHR23175:SF16">
    <property type="entry name" value="RHO GTPASE-ACTIVATING PROTEIN 21"/>
    <property type="match status" value="1"/>
</dbReference>
<evidence type="ECO:0000256" key="1">
    <source>
        <dbReference type="ARBA" id="ARBA00004496"/>
    </source>
</evidence>
<comment type="subcellular location">
    <subcellularLocation>
        <location evidence="1">Cytoplasm</location>
    </subcellularLocation>
</comment>
<evidence type="ECO:0000313" key="4">
    <source>
        <dbReference type="EMBL" id="CAI9618498.1"/>
    </source>
</evidence>
<keyword evidence="5" id="KW-1185">Reference proteome</keyword>